<evidence type="ECO:0000256" key="1">
    <source>
        <dbReference type="ARBA" id="ARBA00006295"/>
    </source>
</evidence>
<name>A0A1F7UL76_9BACT</name>
<evidence type="ECO:0000259" key="5">
    <source>
        <dbReference type="SMART" id="SM00470"/>
    </source>
</evidence>
<dbReference type="InterPro" id="IPR003115">
    <property type="entry name" value="ParB_N"/>
</dbReference>
<evidence type="ECO:0000256" key="4">
    <source>
        <dbReference type="SAM" id="MobiDB-lite"/>
    </source>
</evidence>
<dbReference type="EMBL" id="MGEF01000019">
    <property type="protein sequence ID" value="OGL79036.1"/>
    <property type="molecule type" value="Genomic_DNA"/>
</dbReference>
<dbReference type="InterPro" id="IPR050336">
    <property type="entry name" value="Chromosome_partition/occlusion"/>
</dbReference>
<proteinExistence type="inferred from homology"/>
<protein>
    <recommendedName>
        <fullName evidence="5">ParB-like N-terminal domain-containing protein</fullName>
    </recommendedName>
</protein>
<dbReference type="GO" id="GO:0045881">
    <property type="term" value="P:positive regulation of sporulation resulting in formation of a cellular spore"/>
    <property type="evidence" value="ECO:0007669"/>
    <property type="project" value="TreeGrafter"/>
</dbReference>
<dbReference type="FunFam" id="3.90.1530.30:FF:000001">
    <property type="entry name" value="Chromosome partitioning protein ParB"/>
    <property type="match status" value="1"/>
</dbReference>
<dbReference type="GO" id="GO:0003677">
    <property type="term" value="F:DNA binding"/>
    <property type="evidence" value="ECO:0007669"/>
    <property type="project" value="UniProtKB-KW"/>
</dbReference>
<keyword evidence="2" id="KW-0159">Chromosome partition</keyword>
<reference evidence="6 7" key="1">
    <citation type="journal article" date="2016" name="Nat. Commun.">
        <title>Thousands of microbial genomes shed light on interconnected biogeochemical processes in an aquifer system.</title>
        <authorList>
            <person name="Anantharaman K."/>
            <person name="Brown C.T."/>
            <person name="Hug L.A."/>
            <person name="Sharon I."/>
            <person name="Castelle C.J."/>
            <person name="Probst A.J."/>
            <person name="Thomas B.C."/>
            <person name="Singh A."/>
            <person name="Wilkins M.J."/>
            <person name="Karaoz U."/>
            <person name="Brodie E.L."/>
            <person name="Williams K.H."/>
            <person name="Hubbard S.S."/>
            <person name="Banfield J.F."/>
        </authorList>
    </citation>
    <scope>NUCLEOTIDE SEQUENCE [LARGE SCALE GENOMIC DNA]</scope>
</reference>
<dbReference type="GO" id="GO:0005694">
    <property type="term" value="C:chromosome"/>
    <property type="evidence" value="ECO:0007669"/>
    <property type="project" value="TreeGrafter"/>
</dbReference>
<dbReference type="InterPro" id="IPR057240">
    <property type="entry name" value="ParB_dimer_C"/>
</dbReference>
<accession>A0A1F7UL76</accession>
<feature type="domain" description="ParB-like N-terminal" evidence="5">
    <location>
        <begin position="49"/>
        <end position="140"/>
    </location>
</feature>
<dbReference type="SMART" id="SM00470">
    <property type="entry name" value="ParB"/>
    <property type="match status" value="1"/>
</dbReference>
<evidence type="ECO:0000313" key="6">
    <source>
        <dbReference type="EMBL" id="OGL79036.1"/>
    </source>
</evidence>
<dbReference type="FunFam" id="1.10.10.2830:FF:000001">
    <property type="entry name" value="Chromosome partitioning protein ParB"/>
    <property type="match status" value="1"/>
</dbReference>
<gene>
    <name evidence="6" type="ORF">A3J43_01380</name>
</gene>
<dbReference type="InterPro" id="IPR036086">
    <property type="entry name" value="ParB/Sulfiredoxin_sf"/>
</dbReference>
<evidence type="ECO:0000256" key="3">
    <source>
        <dbReference type="ARBA" id="ARBA00023125"/>
    </source>
</evidence>
<dbReference type="PANTHER" id="PTHR33375:SF1">
    <property type="entry name" value="CHROMOSOME-PARTITIONING PROTEIN PARB-RELATED"/>
    <property type="match status" value="1"/>
</dbReference>
<comment type="similarity">
    <text evidence="1">Belongs to the ParB family.</text>
</comment>
<dbReference type="CDD" id="cd16393">
    <property type="entry name" value="SPO0J_N"/>
    <property type="match status" value="1"/>
</dbReference>
<dbReference type="Gene3D" id="1.10.10.2830">
    <property type="match status" value="1"/>
</dbReference>
<dbReference type="STRING" id="1802397.A3J43_01380"/>
<dbReference type="Pfam" id="PF23552">
    <property type="entry name" value="ParB_C"/>
    <property type="match status" value="1"/>
</dbReference>
<dbReference type="SUPFAM" id="SSF110849">
    <property type="entry name" value="ParB/Sulfiredoxin"/>
    <property type="match status" value="1"/>
</dbReference>
<dbReference type="InterPro" id="IPR041468">
    <property type="entry name" value="HTH_ParB/Spo0J"/>
</dbReference>
<dbReference type="AlphaFoldDB" id="A0A1F7UL76"/>
<dbReference type="Proteomes" id="UP000176604">
    <property type="component" value="Unassembled WGS sequence"/>
</dbReference>
<comment type="caution">
    <text evidence="6">The sequence shown here is derived from an EMBL/GenBank/DDBJ whole genome shotgun (WGS) entry which is preliminary data.</text>
</comment>
<feature type="compositionally biased region" description="Low complexity" evidence="4">
    <location>
        <begin position="1"/>
        <end position="16"/>
    </location>
</feature>
<sequence length="304" mass="34317">MQELKGSGLGRGLSSLIPNKKKLSTPVRSSVTDWDEPDMERATATQEIAELSPRDIVPNRHQPRSDWREDQHFEDLAQSIRKHGILQPLVVTRTSAGKYELVAGERRLRAAKKLSLSRVPAIIRSVGELEKLELALIENIQRKDLNPIERAVAYKKLIEEFSISHEDAAKRLGKSRSVVTNTLRYLTLPADIQKALGEGSISEGQAKTILEMKTDAERQELFRKIVDEGLTVADARTYVSRRGQKVLRKKTSTASADTAAVERELEERFGTKVRIRRRGKGGTVEIEWYSEEELTGIVRKLLKE</sequence>
<evidence type="ECO:0000313" key="7">
    <source>
        <dbReference type="Proteomes" id="UP000176604"/>
    </source>
</evidence>
<dbReference type="Gene3D" id="3.90.1530.30">
    <property type="match status" value="1"/>
</dbReference>
<dbReference type="Pfam" id="PF02195">
    <property type="entry name" value="ParB_N"/>
    <property type="match status" value="1"/>
</dbReference>
<organism evidence="6 7">
    <name type="scientific">Candidatus Uhrbacteria bacterium RIFCSPHIGHO2_12_FULL_54_23</name>
    <dbReference type="NCBI Taxonomy" id="1802397"/>
    <lineage>
        <taxon>Bacteria</taxon>
        <taxon>Candidatus Uhriibacteriota</taxon>
    </lineage>
</organism>
<dbReference type="PANTHER" id="PTHR33375">
    <property type="entry name" value="CHROMOSOME-PARTITIONING PROTEIN PARB-RELATED"/>
    <property type="match status" value="1"/>
</dbReference>
<feature type="region of interest" description="Disordered" evidence="4">
    <location>
        <begin position="1"/>
        <end position="67"/>
    </location>
</feature>
<dbReference type="NCBIfam" id="TIGR00180">
    <property type="entry name" value="parB_part"/>
    <property type="match status" value="1"/>
</dbReference>
<dbReference type="InterPro" id="IPR004437">
    <property type="entry name" value="ParB/RepB/Spo0J"/>
</dbReference>
<dbReference type="GO" id="GO:0007059">
    <property type="term" value="P:chromosome segregation"/>
    <property type="evidence" value="ECO:0007669"/>
    <property type="project" value="UniProtKB-KW"/>
</dbReference>
<dbReference type="Pfam" id="PF17762">
    <property type="entry name" value="HTH_ParB"/>
    <property type="match status" value="1"/>
</dbReference>
<evidence type="ECO:0000256" key="2">
    <source>
        <dbReference type="ARBA" id="ARBA00022829"/>
    </source>
</evidence>
<keyword evidence="3" id="KW-0238">DNA-binding</keyword>